<dbReference type="InterPro" id="IPR050932">
    <property type="entry name" value="TM2D1-3-like"/>
</dbReference>
<evidence type="ECO:0000256" key="5">
    <source>
        <dbReference type="SAM" id="Phobius"/>
    </source>
</evidence>
<keyword evidence="3 5" id="KW-1133">Transmembrane helix</keyword>
<feature type="domain" description="TM2" evidence="6">
    <location>
        <begin position="48"/>
        <end position="95"/>
    </location>
</feature>
<protein>
    <submittedName>
        <fullName evidence="7">NINE protein</fullName>
    </submittedName>
</protein>
<feature type="transmembrane region" description="Helical" evidence="5">
    <location>
        <begin position="77"/>
        <end position="96"/>
    </location>
</feature>
<comment type="caution">
    <text evidence="7">The sequence shown here is derived from an EMBL/GenBank/DDBJ whole genome shotgun (WGS) entry which is preliminary data.</text>
</comment>
<dbReference type="Pfam" id="PF05154">
    <property type="entry name" value="TM2"/>
    <property type="match status" value="1"/>
</dbReference>
<dbReference type="InterPro" id="IPR007829">
    <property type="entry name" value="TM2"/>
</dbReference>
<organism evidence="7 8">
    <name type="scientific">Rudanella paleaurantiibacter</name>
    <dbReference type="NCBI Taxonomy" id="2614655"/>
    <lineage>
        <taxon>Bacteria</taxon>
        <taxon>Pseudomonadati</taxon>
        <taxon>Bacteroidota</taxon>
        <taxon>Cytophagia</taxon>
        <taxon>Cytophagales</taxon>
        <taxon>Cytophagaceae</taxon>
        <taxon>Rudanella</taxon>
    </lineage>
</organism>
<dbReference type="Proteomes" id="UP000488299">
    <property type="component" value="Unassembled WGS sequence"/>
</dbReference>
<keyword evidence="4 5" id="KW-0472">Membrane</keyword>
<keyword evidence="2 5" id="KW-0812">Transmembrane</keyword>
<evidence type="ECO:0000259" key="6">
    <source>
        <dbReference type="Pfam" id="PF05154"/>
    </source>
</evidence>
<reference evidence="7 8" key="1">
    <citation type="submission" date="2019-10" db="EMBL/GenBank/DDBJ databases">
        <title>Rudanella paleaurantiibacter sp. nov., isolated from sludge.</title>
        <authorList>
            <person name="Xu S.Q."/>
        </authorList>
    </citation>
    <scope>NUCLEOTIDE SEQUENCE [LARGE SCALE GENOMIC DNA]</scope>
    <source>
        <strain evidence="7 8">HX-22-17</strain>
    </source>
</reference>
<dbReference type="EMBL" id="WELI01000003">
    <property type="protein sequence ID" value="KAB7731256.1"/>
    <property type="molecule type" value="Genomic_DNA"/>
</dbReference>
<evidence type="ECO:0000313" key="8">
    <source>
        <dbReference type="Proteomes" id="UP000488299"/>
    </source>
</evidence>
<dbReference type="RefSeq" id="WP_152124234.1">
    <property type="nucleotide sequence ID" value="NZ_WELI01000003.1"/>
</dbReference>
<gene>
    <name evidence="7" type="ORF">F5984_10670</name>
</gene>
<keyword evidence="8" id="KW-1185">Reference proteome</keyword>
<evidence type="ECO:0000256" key="1">
    <source>
        <dbReference type="ARBA" id="ARBA00004141"/>
    </source>
</evidence>
<evidence type="ECO:0000313" key="7">
    <source>
        <dbReference type="EMBL" id="KAB7731256.1"/>
    </source>
</evidence>
<dbReference type="PANTHER" id="PTHR21016:SF25">
    <property type="entry name" value="TM2 DOMAIN-CONTAINING PROTEIN DDB_G0277895-RELATED"/>
    <property type="match status" value="1"/>
</dbReference>
<sequence>MNSANPNPLLYLPDMQPEELNYIQSITRDLTPQQLEQFVYLYRTKRKDNQTILIVALAGFAGFAGIHRLILGQIGMGILYFLTLGFCGIGTIVDLLNSRSMTNEYNQRQAFESLRMVQMSFR</sequence>
<feature type="transmembrane region" description="Helical" evidence="5">
    <location>
        <begin position="52"/>
        <end position="71"/>
    </location>
</feature>
<dbReference type="AlphaFoldDB" id="A0A7J5U0H8"/>
<comment type="subcellular location">
    <subcellularLocation>
        <location evidence="1">Membrane</location>
        <topology evidence="1">Multi-pass membrane protein</topology>
    </subcellularLocation>
</comment>
<dbReference type="PANTHER" id="PTHR21016">
    <property type="entry name" value="BETA-AMYLOID BINDING PROTEIN-RELATED"/>
    <property type="match status" value="1"/>
</dbReference>
<evidence type="ECO:0000256" key="2">
    <source>
        <dbReference type="ARBA" id="ARBA00022692"/>
    </source>
</evidence>
<evidence type="ECO:0000256" key="4">
    <source>
        <dbReference type="ARBA" id="ARBA00023136"/>
    </source>
</evidence>
<name>A0A7J5U0H8_9BACT</name>
<accession>A0A7J5U0H8</accession>
<proteinExistence type="predicted"/>
<dbReference type="GO" id="GO:0016020">
    <property type="term" value="C:membrane"/>
    <property type="evidence" value="ECO:0007669"/>
    <property type="project" value="UniProtKB-SubCell"/>
</dbReference>
<evidence type="ECO:0000256" key="3">
    <source>
        <dbReference type="ARBA" id="ARBA00022989"/>
    </source>
</evidence>